<reference evidence="4 5" key="1">
    <citation type="submission" date="2020-03" db="EMBL/GenBank/DDBJ databases">
        <title>Nocardioides sp. nov., isolated from fish.</title>
        <authorList>
            <person name="Hyun D.-W."/>
            <person name="Bae J.-W."/>
        </authorList>
    </citation>
    <scope>NUCLEOTIDE SEQUENCE [LARGE SCALE GENOMIC DNA]</scope>
    <source>
        <strain evidence="4 5">HDW12A</strain>
    </source>
</reference>
<dbReference type="GO" id="GO:0016787">
    <property type="term" value="F:hydrolase activity"/>
    <property type="evidence" value="ECO:0007669"/>
    <property type="project" value="UniProtKB-KW"/>
</dbReference>
<evidence type="ECO:0000256" key="2">
    <source>
        <dbReference type="SAM" id="MobiDB-lite"/>
    </source>
</evidence>
<name>A0A6G7YI62_9ACTN</name>
<keyword evidence="5" id="KW-1185">Reference proteome</keyword>
<evidence type="ECO:0000313" key="4">
    <source>
        <dbReference type="EMBL" id="QIK76470.1"/>
    </source>
</evidence>
<accession>A0A6G7YI62</accession>
<dbReference type="Pfam" id="PF00144">
    <property type="entry name" value="Beta-lactamase"/>
    <property type="match status" value="1"/>
</dbReference>
<dbReference type="PANTHER" id="PTHR43283">
    <property type="entry name" value="BETA-LACTAMASE-RELATED"/>
    <property type="match status" value="1"/>
</dbReference>
<evidence type="ECO:0000256" key="1">
    <source>
        <dbReference type="ARBA" id="ARBA00022801"/>
    </source>
</evidence>
<feature type="region of interest" description="Disordered" evidence="2">
    <location>
        <begin position="326"/>
        <end position="354"/>
    </location>
</feature>
<dbReference type="Gene3D" id="3.40.710.10">
    <property type="entry name" value="DD-peptidase/beta-lactamase superfamily"/>
    <property type="match status" value="1"/>
</dbReference>
<sequence length="442" mass="46882">MSEPVSDLTAHRLRWLVARAQADGRVPSVVAGVVRDGGLAWSCGVGQVPGEVTDTQYKIGSITKTFTAVLILQLVEEGRLSLDAPASEVLGDVGYADRSIRQLLAHSGGLQAEPVGSWWERTDGGDFDALAAANDGSAAAFDPDRRFHYSNLGYGLLGEVVARLRGVTWWEATESRLLRPLGMSRTSYQASGAHAEGWSVHPYSQVLIPEPLPDTAAMAPAGQVWSTLADLATYCDFLLHGHDEVLPASVLAQAFTPQSGRRGPVSPMRTAWGSRCSAVGPGPSSDTPARCRASTRSCWSTGCATTEWSGWSTAPRGCPWLPSAPHCSMSSRSGSRRCLRSGSRPRPCRPSSSMSWGCGTGARRLMSSPARALTWWRGADRWRYGASQPPTDGSSAAPATTPGRSCVSSAARTARSPTSTSARSSSRASPTRPVCRSRVAGP</sequence>
<feature type="compositionally biased region" description="Low complexity" evidence="2">
    <location>
        <begin position="408"/>
        <end position="433"/>
    </location>
</feature>
<gene>
    <name evidence="4" type="ORF">G7071_14610</name>
</gene>
<evidence type="ECO:0000313" key="5">
    <source>
        <dbReference type="Proteomes" id="UP000502035"/>
    </source>
</evidence>
<organism evidence="4 5">
    <name type="scientific">Nocardioides piscis</name>
    <dbReference type="NCBI Taxonomy" id="2714938"/>
    <lineage>
        <taxon>Bacteria</taxon>
        <taxon>Bacillati</taxon>
        <taxon>Actinomycetota</taxon>
        <taxon>Actinomycetes</taxon>
        <taxon>Propionibacteriales</taxon>
        <taxon>Nocardioidaceae</taxon>
        <taxon>Nocardioides</taxon>
    </lineage>
</organism>
<proteinExistence type="predicted"/>
<protein>
    <submittedName>
        <fullName evidence="4">Beta-lactamase family protein</fullName>
    </submittedName>
</protein>
<dbReference type="Proteomes" id="UP000502035">
    <property type="component" value="Chromosome"/>
</dbReference>
<dbReference type="InterPro" id="IPR050789">
    <property type="entry name" value="Diverse_Enzym_Activities"/>
</dbReference>
<feature type="region of interest" description="Disordered" evidence="2">
    <location>
        <begin position="384"/>
        <end position="442"/>
    </location>
</feature>
<evidence type="ECO:0000259" key="3">
    <source>
        <dbReference type="Pfam" id="PF00144"/>
    </source>
</evidence>
<feature type="compositionally biased region" description="Low complexity" evidence="2">
    <location>
        <begin position="340"/>
        <end position="354"/>
    </location>
</feature>
<feature type="domain" description="Beta-lactamase-related" evidence="3">
    <location>
        <begin position="16"/>
        <end position="273"/>
    </location>
</feature>
<keyword evidence="1" id="KW-0378">Hydrolase</keyword>
<dbReference type="InterPro" id="IPR001466">
    <property type="entry name" value="Beta-lactam-related"/>
</dbReference>
<dbReference type="KEGG" id="npi:G7071_14610"/>
<dbReference type="InterPro" id="IPR012338">
    <property type="entry name" value="Beta-lactam/transpept-like"/>
</dbReference>
<feature type="compositionally biased region" description="Polar residues" evidence="2">
    <location>
        <begin position="388"/>
        <end position="407"/>
    </location>
</feature>
<dbReference type="SUPFAM" id="SSF56601">
    <property type="entry name" value="beta-lactamase/transpeptidase-like"/>
    <property type="match status" value="1"/>
</dbReference>
<dbReference type="AlphaFoldDB" id="A0A6G7YI62"/>
<dbReference type="PANTHER" id="PTHR43283:SF11">
    <property type="entry name" value="BETA-LACTAMASE-RELATED DOMAIN-CONTAINING PROTEIN"/>
    <property type="match status" value="1"/>
</dbReference>
<dbReference type="EMBL" id="CP049866">
    <property type="protein sequence ID" value="QIK76470.1"/>
    <property type="molecule type" value="Genomic_DNA"/>
</dbReference>